<proteinExistence type="predicted"/>
<gene>
    <name evidence="2" type="ORF">EBI00_02875</name>
</gene>
<dbReference type="RefSeq" id="WP_123094401.1">
    <property type="nucleotide sequence ID" value="NZ_RIZG01000001.1"/>
</dbReference>
<evidence type="ECO:0000256" key="1">
    <source>
        <dbReference type="SAM" id="Coils"/>
    </source>
</evidence>
<dbReference type="Proteomes" id="UP000280507">
    <property type="component" value="Unassembled WGS sequence"/>
</dbReference>
<evidence type="ECO:0000313" key="3">
    <source>
        <dbReference type="Proteomes" id="UP000280507"/>
    </source>
</evidence>
<reference evidence="2 3" key="1">
    <citation type="journal article" date="2012" name="Int. J. Syst. Evol. Microbiol.">
        <title>Marinomonas hwangdonensis sp. nov., isolated from seawater.</title>
        <authorList>
            <person name="Jung Y.T."/>
            <person name="Oh T.K."/>
            <person name="Yoon J.H."/>
        </authorList>
    </citation>
    <scope>NUCLEOTIDE SEQUENCE [LARGE SCALE GENOMIC DNA]</scope>
    <source>
        <strain evidence="2 3">HDW-15</strain>
    </source>
</reference>
<accession>A0A3M8QAJ1</accession>
<protein>
    <submittedName>
        <fullName evidence="2">Uncharacterized protein</fullName>
    </submittedName>
</protein>
<keyword evidence="3" id="KW-1185">Reference proteome</keyword>
<feature type="coiled-coil region" evidence="1">
    <location>
        <begin position="33"/>
        <end position="88"/>
    </location>
</feature>
<organism evidence="2 3">
    <name type="scientific">Marinomonas hwangdonensis</name>
    <dbReference type="NCBI Taxonomy" id="1053647"/>
    <lineage>
        <taxon>Bacteria</taxon>
        <taxon>Pseudomonadati</taxon>
        <taxon>Pseudomonadota</taxon>
        <taxon>Gammaproteobacteria</taxon>
        <taxon>Oceanospirillales</taxon>
        <taxon>Oceanospirillaceae</taxon>
        <taxon>Marinomonas</taxon>
    </lineage>
</organism>
<keyword evidence="1" id="KW-0175">Coiled coil</keyword>
<name>A0A3M8QAJ1_9GAMM</name>
<dbReference type="OrthoDB" id="6103773at2"/>
<comment type="caution">
    <text evidence="2">The sequence shown here is derived from an EMBL/GenBank/DDBJ whole genome shotgun (WGS) entry which is preliminary data.</text>
</comment>
<dbReference type="EMBL" id="RIZG01000001">
    <property type="protein sequence ID" value="RNF53059.1"/>
    <property type="molecule type" value="Genomic_DNA"/>
</dbReference>
<sequence>MPHSTIKYSVLALGCTFINLVHGNDLIAFGKECLLQEERLQTAKNRLDALSLQSELIQRKNGPSENYLERYQTEQADLEINMTECAETTPNSAYCHQIRRRYNELTYLIQQVKTEGMTDEYNLNDATMNYEITRANFNQRYDDFLTSCRNSDAHYALIQSPIAYKEVCSSPVTKKTVTCSLF</sequence>
<dbReference type="AlphaFoldDB" id="A0A3M8QAJ1"/>
<evidence type="ECO:0000313" key="2">
    <source>
        <dbReference type="EMBL" id="RNF53059.1"/>
    </source>
</evidence>